<evidence type="ECO:0000259" key="32">
    <source>
        <dbReference type="Pfam" id="PF07926"/>
    </source>
</evidence>
<keyword evidence="9" id="KW-0158">Chromosome</keyword>
<dbReference type="PANTHER" id="PTHR18898">
    <property type="entry name" value="NUCLEOPROTEIN TPR-RELATED"/>
    <property type="match status" value="1"/>
</dbReference>
<feature type="domain" description="Nucleoprotein TPR/MLP1-2" evidence="32">
    <location>
        <begin position="953"/>
        <end position="1080"/>
    </location>
</feature>
<feature type="domain" description="Nucleoprotein TPR/MPL1" evidence="33">
    <location>
        <begin position="86"/>
        <end position="165"/>
    </location>
</feature>
<evidence type="ECO:0000259" key="33">
    <source>
        <dbReference type="Pfam" id="PF25481"/>
    </source>
</evidence>
<keyword evidence="21" id="KW-0906">Nuclear pore complex</keyword>
<dbReference type="GO" id="GO:0046824">
    <property type="term" value="P:positive regulation of nucleocytoplasmic transport"/>
    <property type="evidence" value="ECO:0007669"/>
    <property type="project" value="UniProtKB-ARBA"/>
</dbReference>
<keyword evidence="15" id="KW-0509">mRNA transport</keyword>
<keyword evidence="22" id="KW-0472">Membrane</keyword>
<evidence type="ECO:0000256" key="10">
    <source>
        <dbReference type="ARBA" id="ARBA00022481"/>
    </source>
</evidence>
<dbReference type="GO" id="GO:0000776">
    <property type="term" value="C:kinetochore"/>
    <property type="evidence" value="ECO:0007669"/>
    <property type="project" value="UniProtKB-KW"/>
</dbReference>
<feature type="non-terminal residue" evidence="35">
    <location>
        <position position="2279"/>
    </location>
</feature>
<feature type="compositionally biased region" description="Acidic residues" evidence="31">
    <location>
        <begin position="1914"/>
        <end position="1935"/>
    </location>
</feature>
<feature type="region of interest" description="Disordered" evidence="31">
    <location>
        <begin position="1719"/>
        <end position="2040"/>
    </location>
</feature>
<evidence type="ECO:0000256" key="6">
    <source>
        <dbReference type="ARBA" id="ARBA00005274"/>
    </source>
</evidence>
<evidence type="ECO:0000256" key="13">
    <source>
        <dbReference type="ARBA" id="ARBA00022618"/>
    </source>
</evidence>
<keyword evidence="10" id="KW-0488">Methylation</keyword>
<feature type="compositionally biased region" description="Polar residues" evidence="31">
    <location>
        <begin position="1943"/>
        <end position="1979"/>
    </location>
</feature>
<evidence type="ECO:0000256" key="29">
    <source>
        <dbReference type="ARBA" id="ARBA00083105"/>
    </source>
</evidence>
<evidence type="ECO:0000256" key="21">
    <source>
        <dbReference type="ARBA" id="ARBA00023132"/>
    </source>
</evidence>
<keyword evidence="12" id="KW-0597">Phosphoprotein</keyword>
<keyword evidence="11" id="KW-0963">Cytoplasm</keyword>
<evidence type="ECO:0000256" key="3">
    <source>
        <dbReference type="ARBA" id="ARBA00004567"/>
    </source>
</evidence>
<sequence length="2279" mass="257294">EQLKSVNEKNKELEAAQDRNAAIQSHLSREKEELEAEKRDLVRTSERRSQEVEHLNEDVKRLNEKLTEANTEKVKLQLKLDELQTSDVSVKYREKRLEQEKELLQNQNTWLNAELKAKTDELLHTAREKGNEILELKCNLENRKEEVSRMEEQVNSLKQSNENLQKHVEDLLNKLKEAKEQQASMEERFHNELNAHIKLSNLYKSAADDSEAKSNELTGAVEELHKLLKEAGEANKATQEHLAEVEESRALMEKELREKISKLEKELENANDLLSATKRKGAILSEEELAAMSPTAAAVAKVVKPGMKLTELYNAYVETQDQLLLEKLENKRINKYLDEIVQEVEAKAPILKRQREEFERSQKAVASLSAKLEQAMKEMQRLQEHTDKANKQASLLERENQRLEIQVKDLSQQICVLLMELEEARGNHVIRDEEVSSAAISSSSEVISQHLVSYRNIEELQQQNQRLLVALRELGEAREKEEQEATSSKTSELQSQLEEAFSELEKLRESRHHQMQLIESVVRQRDMFRILLAQTTGAVIPLQGILPEEISLTSTPKRPNLPQAMSTPAPVSRAESVEAVEAKAALKQLQEVFENYKKEKAENDKLLNEQNEKLQEQVTDLRSQNAKISTQLEFASKRYEMLQDNVEGYRREITSLHERTQKLTATTQKQEQIINTMTQDLRGANEKLAVAEVRAENLKKEKDLLKMSDVRLTQQRESLLAEQRGQNLLLTNLRTIQGILERSETETKQRLNNQIEKLEREISQLKKKLESEVEQRHSLTKNQEVHILDLKRQLETETNRHINTKELLKNAQKETAMLKQQLNNTEAQLASQSSQRAPGQGKIANEDVDDLVSRLRQADEQVNDLRERLKTSSSNVEQYRAMVLSLEESLNKEKQVTEEVRATVEARLKESSEYQAQLEKKLMESEKEKQELQEEKRKAVESMEQQLSELKKSLSTMQSEVQEALQRASTALSNEQQARRDCQEQAKMASEAQNKYERELMLHAADVEALQALKDQVAKNAAVRQQLEQAAQKAESELLECRASWEERERMIKDEASKLASRCEDLEKQNRLLHEQLESLSDKMVTSMKEAMPTAVNVSLNEEGKSQEQILEILRFIRREKEIAETRFEVAQVESLRYRQRVEHLERELQELQDSLNAEREKVQVTAKTIAQHEELMKKTETMNVLIETNKMLREEKERLEQELQQIQAKVRKLEADILPLQESNAELSEKSGMLQAEKKLLEEDVKRWKARTQHLLSQQKDTDLEEYRKLLSEKEANTKRIQQMSEETGRLKAEIARTNASLTTSQNLVQSLKDEVTKIRTEKDTLQKELDAKVADIQEKVKTITQVKKIGRRYKTQYEELKAQHDKMVAETSTQSFVEQQEEQVSVQEVQELKDTLSQAEVKTKTLETQVESLQKTIAEKETEIRNLQEQVTQLQSELARFHQDLQEKTTQEEQLRQQITEKEEKTRKTLLAAKQKIAQLAGTKEQLTKENEEWKQKSSSLEEQKTELEVRMSALKSQYEGRICRLERELREQQERHHEQRDEPPESTNKVPEQQRQISLKSTPASGERGIASTSDPPTANIKPTPVVSTPSKVTAAAIAGNKSTPRASIRPMVTPATVTNPTTTPTATVMPTTQVETQEAMQSEGPVEHVPVFGSTSGSVRSTSPNVQTSLSQPILTVQQQTQATAFVQPTQQSHPQIEPANQEPSPAIVEVVQSSQIERPSTSTAVFGTVSATPSSSLSKRPREEEEDNTVENSDQISEETVDVPLTKKMRSIQRVGPEEEVTAEESTDGEVEAQTYNQDSQDSIGEGVTQGEYTPMEDSEETSQSIPMDLGPLQSDQQNTSSTQDGQSKRDDVIVIDSDDEDDDDEENEGEQEDYEDEEEEDEDDDEDTGMGDEGDDSNEGTGSADGNDGYEADDAEGADGTDPGTETEESMGGGESNQRAADSQNNGEGSTSAAESTFSHESSREQQPSSASERQTPRPPQSPRRPPHPLPPRLTIHAPPQELGPPVQRIQMTRRQSVGRGLQLTPGIGGMQQHFFDDEDRTVPSTPTLVVPHRTDGFAEAIHSPQVAGVPRFRFGPPEDMPQTSSSHSDLGQLASQGGLGMYETPLFLAHEEESGGRSVPTTPLQVAAPVTVFTESASADASEHASQSVPMVTTSTGNLSTTTEAGTGDDGDEVFAEAESEGITSEAGLEIDSQQEEESVQASDESDLPSTSQDPPSSSSADTSTNQPKPFRRVRLQPPTLRTGVRGRQFNRQRGVTHAMGGRGGLNRGNIS</sequence>
<evidence type="ECO:0000256" key="22">
    <source>
        <dbReference type="ARBA" id="ARBA00023136"/>
    </source>
</evidence>
<feature type="compositionally biased region" description="Gly residues" evidence="31">
    <location>
        <begin position="2268"/>
        <end position="2279"/>
    </location>
</feature>
<dbReference type="FunFam" id="1.10.287.1490:FF:000005">
    <property type="entry name" value="nucleoprotein TPR isoform X2"/>
    <property type="match status" value="1"/>
</dbReference>
<feature type="coiled-coil region" evidence="30">
    <location>
        <begin position="579"/>
        <end position="708"/>
    </location>
</feature>
<dbReference type="EMBL" id="KL361449">
    <property type="protein sequence ID" value="KFZ65713.1"/>
    <property type="molecule type" value="Genomic_DNA"/>
</dbReference>
<evidence type="ECO:0000256" key="27">
    <source>
        <dbReference type="ARBA" id="ARBA00077074"/>
    </source>
</evidence>
<keyword evidence="23" id="KW-0206">Cytoskeleton</keyword>
<feature type="region of interest" description="Disordered" evidence="31">
    <location>
        <begin position="1534"/>
        <end position="1590"/>
    </location>
</feature>
<name>A0A094L2X1_ANTCR</name>
<evidence type="ECO:0000256" key="30">
    <source>
        <dbReference type="SAM" id="Coils"/>
    </source>
</evidence>
<dbReference type="InterPro" id="IPR057577">
    <property type="entry name" value="Nucleoprot-TPR/MLP1_dom"/>
</dbReference>
<keyword evidence="8" id="KW-0813">Transport</keyword>
<dbReference type="FunFam" id="1.10.287.1490:FF:000004">
    <property type="entry name" value="nucleoprotein TPR isoform X2"/>
    <property type="match status" value="1"/>
</dbReference>
<evidence type="ECO:0000256" key="5">
    <source>
        <dbReference type="ARBA" id="ARBA00004629"/>
    </source>
</evidence>
<feature type="compositionally biased region" description="Polar residues" evidence="31">
    <location>
        <begin position="1719"/>
        <end position="1743"/>
    </location>
</feature>
<evidence type="ECO:0000256" key="31">
    <source>
        <dbReference type="SAM" id="MobiDB-lite"/>
    </source>
</evidence>
<feature type="compositionally biased region" description="Low complexity" evidence="31">
    <location>
        <begin position="2215"/>
        <end position="2232"/>
    </location>
</feature>
<feature type="compositionally biased region" description="Pro residues" evidence="31">
    <location>
        <begin position="1983"/>
        <end position="1998"/>
    </location>
</feature>
<dbReference type="InterPro" id="IPR057974">
    <property type="entry name" value="NUA/TPR/MLP1-2-like_dom"/>
</dbReference>
<dbReference type="GO" id="GO:0090316">
    <property type="term" value="P:positive regulation of intracellular protein transport"/>
    <property type="evidence" value="ECO:0007669"/>
    <property type="project" value="UniProtKB-ARBA"/>
</dbReference>
<gene>
    <name evidence="35" type="ORF">N321_08954</name>
</gene>
<evidence type="ECO:0000313" key="36">
    <source>
        <dbReference type="Proteomes" id="UP000053620"/>
    </source>
</evidence>
<keyword evidence="25" id="KW-0131">Cell cycle</keyword>
<feature type="compositionally biased region" description="Basic and acidic residues" evidence="31">
    <location>
        <begin position="1534"/>
        <end position="1546"/>
    </location>
</feature>
<dbReference type="GO" id="GO:0017056">
    <property type="term" value="F:structural constituent of nuclear pore"/>
    <property type="evidence" value="ECO:0007669"/>
    <property type="project" value="TreeGrafter"/>
</dbReference>
<keyword evidence="13" id="KW-0132">Cell division</keyword>
<dbReference type="GO" id="GO:0044615">
    <property type="term" value="C:nuclear pore nuclear basket"/>
    <property type="evidence" value="ECO:0007669"/>
    <property type="project" value="UniProtKB-ARBA"/>
</dbReference>
<feature type="domain" description="NUA/TPR/MLP1-2-like" evidence="34">
    <location>
        <begin position="386"/>
        <end position="483"/>
    </location>
</feature>
<dbReference type="GO" id="GO:0006606">
    <property type="term" value="P:protein import into nucleus"/>
    <property type="evidence" value="ECO:0007669"/>
    <property type="project" value="InterPro"/>
</dbReference>
<evidence type="ECO:0000256" key="23">
    <source>
        <dbReference type="ARBA" id="ARBA00023212"/>
    </source>
</evidence>
<evidence type="ECO:0000256" key="26">
    <source>
        <dbReference type="ARBA" id="ARBA00023328"/>
    </source>
</evidence>
<reference evidence="35 36" key="1">
    <citation type="submission" date="2014-04" db="EMBL/GenBank/DDBJ databases">
        <title>Genome evolution of avian class.</title>
        <authorList>
            <person name="Zhang G."/>
            <person name="Li C."/>
        </authorList>
    </citation>
    <scope>NUCLEOTIDE SEQUENCE [LARGE SCALE GENOMIC DNA]</scope>
    <source>
        <strain evidence="35">BGI_N321</strain>
    </source>
</reference>
<keyword evidence="17" id="KW-0653">Protein transport</keyword>
<organism evidence="35 36">
    <name type="scientific">Antrostomus carolinensis</name>
    <name type="common">Chuck-will's-widow</name>
    <name type="synonym">Caprimulgus carolinensis</name>
    <dbReference type="NCBI Taxonomy" id="279965"/>
    <lineage>
        <taxon>Eukaryota</taxon>
        <taxon>Metazoa</taxon>
        <taxon>Chordata</taxon>
        <taxon>Craniata</taxon>
        <taxon>Vertebrata</taxon>
        <taxon>Euteleostomi</taxon>
        <taxon>Archelosauria</taxon>
        <taxon>Archosauria</taxon>
        <taxon>Dinosauria</taxon>
        <taxon>Saurischia</taxon>
        <taxon>Theropoda</taxon>
        <taxon>Coelurosauria</taxon>
        <taxon>Aves</taxon>
        <taxon>Neognathae</taxon>
        <taxon>Neoaves</taxon>
        <taxon>Strisores</taxon>
        <taxon>Caprimulgiformes</taxon>
        <taxon>Caprimulgidae</taxon>
        <taxon>Antrostomus</taxon>
    </lineage>
</organism>
<feature type="coiled-coil region" evidence="30">
    <location>
        <begin position="741"/>
        <end position="882"/>
    </location>
</feature>
<dbReference type="GO" id="GO:0031965">
    <property type="term" value="C:nuclear membrane"/>
    <property type="evidence" value="ECO:0007669"/>
    <property type="project" value="UniProtKB-SubCell"/>
</dbReference>
<evidence type="ECO:0000259" key="34">
    <source>
        <dbReference type="Pfam" id="PF25785"/>
    </source>
</evidence>
<feature type="region of interest" description="Disordered" evidence="31">
    <location>
        <begin position="1"/>
        <end position="49"/>
    </location>
</feature>
<evidence type="ECO:0000256" key="15">
    <source>
        <dbReference type="ARBA" id="ARBA00022816"/>
    </source>
</evidence>
<feature type="non-terminal residue" evidence="35">
    <location>
        <position position="1"/>
    </location>
</feature>
<dbReference type="GO" id="GO:0006406">
    <property type="term" value="P:mRNA export from nucleus"/>
    <property type="evidence" value="ECO:0007669"/>
    <property type="project" value="TreeGrafter"/>
</dbReference>
<feature type="coiled-coil region" evidence="30">
    <location>
        <begin position="228"/>
        <end position="280"/>
    </location>
</feature>
<feature type="compositionally biased region" description="Basic and acidic residues" evidence="31">
    <location>
        <begin position="1"/>
        <end position="17"/>
    </location>
</feature>
<evidence type="ECO:0000256" key="8">
    <source>
        <dbReference type="ARBA" id="ARBA00022448"/>
    </source>
</evidence>
<keyword evidence="18" id="KW-0007">Acetylation</keyword>
<dbReference type="PANTHER" id="PTHR18898:SF2">
    <property type="entry name" value="NUCLEOPROTEIN TPR"/>
    <property type="match status" value="1"/>
</dbReference>
<keyword evidence="14" id="KW-0498">Mitosis</keyword>
<evidence type="ECO:0000256" key="20">
    <source>
        <dbReference type="ARBA" id="ARBA00023054"/>
    </source>
</evidence>
<evidence type="ECO:0000256" key="2">
    <source>
        <dbReference type="ARBA" id="ARBA00004335"/>
    </source>
</evidence>
<feature type="compositionally biased region" description="Acidic residues" evidence="31">
    <location>
        <begin position="1783"/>
        <end position="1796"/>
    </location>
</feature>
<feature type="region of interest" description="Disordered" evidence="31">
    <location>
        <begin position="1486"/>
        <end position="1506"/>
    </location>
</feature>
<dbReference type="InterPro" id="IPR012929">
    <property type="entry name" value="Nucleoprot-TPR/MLP1-2_dom"/>
</dbReference>
<evidence type="ECO:0000256" key="9">
    <source>
        <dbReference type="ARBA" id="ARBA00022454"/>
    </source>
</evidence>
<evidence type="ECO:0000256" key="12">
    <source>
        <dbReference type="ARBA" id="ARBA00022553"/>
    </source>
</evidence>
<evidence type="ECO:0000256" key="14">
    <source>
        <dbReference type="ARBA" id="ARBA00022776"/>
    </source>
</evidence>
<comment type="subcellular location">
    <subcellularLocation>
        <location evidence="5">Chromosome</location>
        <location evidence="5">Centromere</location>
        <location evidence="5">Kinetochore</location>
    </subcellularLocation>
    <subcellularLocation>
        <location evidence="1">Cytoplasm</location>
        <location evidence="1">Cytoskeleton</location>
        <location evidence="1">Spindle</location>
    </subcellularLocation>
    <subcellularLocation>
        <location evidence="2">Nucleus membrane</location>
        <topology evidence="2">Peripheral membrane protein</topology>
        <orientation evidence="2">Cytoplasmic side</orientation>
    </subcellularLocation>
    <subcellularLocation>
        <location evidence="4">Nucleus membrane</location>
        <topology evidence="4">Peripheral membrane protein</topology>
        <orientation evidence="4">Nucleoplasmic side</orientation>
    </subcellularLocation>
    <subcellularLocation>
        <location evidence="3">Nucleus</location>
        <location evidence="3">Nuclear pore complex</location>
    </subcellularLocation>
</comment>
<dbReference type="Pfam" id="PF25481">
    <property type="entry name" value="Nucleoprot-TPR"/>
    <property type="match status" value="1"/>
</dbReference>
<dbReference type="Gene3D" id="1.10.287.1490">
    <property type="match status" value="2"/>
</dbReference>
<feature type="compositionally biased region" description="Polar residues" evidence="31">
    <location>
        <begin position="1548"/>
        <end position="1567"/>
    </location>
</feature>
<evidence type="ECO:0000256" key="4">
    <source>
        <dbReference type="ARBA" id="ARBA00004620"/>
    </source>
</evidence>
<feature type="coiled-coil region" evidence="30">
    <location>
        <begin position="1128"/>
        <end position="1330"/>
    </location>
</feature>
<evidence type="ECO:0000256" key="7">
    <source>
        <dbReference type="ARBA" id="ARBA00019789"/>
    </source>
</evidence>
<feature type="coiled-coil region" evidence="30">
    <location>
        <begin position="341"/>
        <end position="413"/>
    </location>
</feature>
<dbReference type="Pfam" id="PF25785">
    <property type="entry name" value="TPR"/>
    <property type="match status" value="1"/>
</dbReference>
<dbReference type="GO" id="GO:0051301">
    <property type="term" value="P:cell division"/>
    <property type="evidence" value="ECO:0007669"/>
    <property type="project" value="UniProtKB-KW"/>
</dbReference>
<evidence type="ECO:0000256" key="11">
    <source>
        <dbReference type="ARBA" id="ARBA00022490"/>
    </source>
</evidence>
<feature type="coiled-coil region" evidence="30">
    <location>
        <begin position="457"/>
        <end position="510"/>
    </location>
</feature>
<feature type="coiled-coil region" evidence="30">
    <location>
        <begin position="908"/>
        <end position="1083"/>
    </location>
</feature>
<dbReference type="GO" id="GO:0005819">
    <property type="term" value="C:spindle"/>
    <property type="evidence" value="ECO:0007669"/>
    <property type="project" value="UniProtKB-SubCell"/>
</dbReference>
<feature type="compositionally biased region" description="Low complexity" evidence="31">
    <location>
        <begin position="2145"/>
        <end position="2173"/>
    </location>
</feature>
<feature type="compositionally biased region" description="Acidic residues" evidence="31">
    <location>
        <begin position="2200"/>
        <end position="2214"/>
    </location>
</feature>
<keyword evidence="19" id="KW-0811">Translocation</keyword>
<evidence type="ECO:0000256" key="18">
    <source>
        <dbReference type="ARBA" id="ARBA00022990"/>
    </source>
</evidence>
<evidence type="ECO:0000256" key="28">
    <source>
        <dbReference type="ARBA" id="ARBA00079318"/>
    </source>
</evidence>
<evidence type="ECO:0000256" key="17">
    <source>
        <dbReference type="ARBA" id="ARBA00022927"/>
    </source>
</evidence>
<dbReference type="Pfam" id="PF07926">
    <property type="entry name" value="TPR_MLP1_2"/>
    <property type="match status" value="1"/>
</dbReference>
<evidence type="ECO:0000256" key="25">
    <source>
        <dbReference type="ARBA" id="ARBA00023306"/>
    </source>
</evidence>
<comment type="similarity">
    <text evidence="6">Belongs to the TPR family.</text>
</comment>
<evidence type="ECO:0000256" key="16">
    <source>
        <dbReference type="ARBA" id="ARBA00022838"/>
    </source>
</evidence>
<evidence type="ECO:0000313" key="35">
    <source>
        <dbReference type="EMBL" id="KFZ65713.1"/>
    </source>
</evidence>
<accession>A0A094L2X1</accession>
<feature type="compositionally biased region" description="Basic and acidic residues" evidence="31">
    <location>
        <begin position="1488"/>
        <end position="1506"/>
    </location>
</feature>
<evidence type="ECO:0000256" key="19">
    <source>
        <dbReference type="ARBA" id="ARBA00023010"/>
    </source>
</evidence>
<keyword evidence="36" id="KW-1185">Reference proteome</keyword>
<feature type="compositionally biased region" description="Acidic residues" evidence="31">
    <location>
        <begin position="1862"/>
        <end position="1904"/>
    </location>
</feature>
<feature type="compositionally biased region" description="Basic and acidic residues" evidence="31">
    <location>
        <begin position="27"/>
        <end position="49"/>
    </location>
</feature>
<keyword evidence="20 30" id="KW-0175">Coiled coil</keyword>
<feature type="compositionally biased region" description="Polar residues" evidence="31">
    <location>
        <begin position="1799"/>
        <end position="1808"/>
    </location>
</feature>
<feature type="compositionally biased region" description="Low complexity" evidence="31">
    <location>
        <begin position="1839"/>
        <end position="1851"/>
    </location>
</feature>
<dbReference type="GO" id="GO:0034399">
    <property type="term" value="C:nuclear periphery"/>
    <property type="evidence" value="ECO:0007669"/>
    <property type="project" value="UniProtKB-ARBA"/>
</dbReference>
<dbReference type="Proteomes" id="UP000053620">
    <property type="component" value="Unassembled WGS sequence"/>
</dbReference>
<protein>
    <recommendedName>
        <fullName evidence="7">Nucleoprotein TPR</fullName>
    </recommendedName>
    <alternativeName>
        <fullName evidence="29">Megator</fullName>
    </alternativeName>
    <alternativeName>
        <fullName evidence="27">NPC-associated intranuclear protein</fullName>
    </alternativeName>
    <alternativeName>
        <fullName evidence="28">Translocated promoter region protein</fullName>
    </alternativeName>
</protein>
<keyword evidence="26" id="KW-0137">Centromere</keyword>
<dbReference type="GO" id="GO:1901673">
    <property type="term" value="P:regulation of mitotic spindle assembly"/>
    <property type="evidence" value="ECO:0007669"/>
    <property type="project" value="TreeGrafter"/>
</dbReference>
<feature type="compositionally biased region" description="Acidic residues" evidence="31">
    <location>
        <begin position="2174"/>
        <end position="2187"/>
    </location>
</feature>
<evidence type="ECO:0000256" key="1">
    <source>
        <dbReference type="ARBA" id="ARBA00004186"/>
    </source>
</evidence>
<keyword evidence="16" id="KW-0995">Kinetochore</keyword>
<feature type="region of interest" description="Disordered" evidence="31">
    <location>
        <begin position="2145"/>
        <end position="2279"/>
    </location>
</feature>
<evidence type="ECO:0000256" key="24">
    <source>
        <dbReference type="ARBA" id="ARBA00023242"/>
    </source>
</evidence>
<keyword evidence="24" id="KW-0539">Nucleus</keyword>
<proteinExistence type="inferred from homology"/>